<evidence type="ECO:0000313" key="7">
    <source>
        <dbReference type="EMBL" id="CAD9115944.1"/>
    </source>
</evidence>
<feature type="region of interest" description="Disordered" evidence="5">
    <location>
        <begin position="304"/>
        <end position="327"/>
    </location>
</feature>
<feature type="region of interest" description="Disordered" evidence="5">
    <location>
        <begin position="42"/>
        <end position="61"/>
    </location>
</feature>
<dbReference type="Gene3D" id="6.10.250.3220">
    <property type="match status" value="1"/>
</dbReference>
<dbReference type="EMBL" id="HBGF01022277">
    <property type="protein sequence ID" value="CAD9115944.1"/>
    <property type="molecule type" value="Transcribed_RNA"/>
</dbReference>
<reference evidence="7" key="1">
    <citation type="submission" date="2021-01" db="EMBL/GenBank/DDBJ databases">
        <authorList>
            <person name="Corre E."/>
            <person name="Pelletier E."/>
            <person name="Niang G."/>
            <person name="Scheremetjew M."/>
            <person name="Finn R."/>
            <person name="Kale V."/>
            <person name="Holt S."/>
            <person name="Cochrane G."/>
            <person name="Meng A."/>
            <person name="Brown T."/>
            <person name="Cohen L."/>
        </authorList>
    </citation>
    <scope>NUCLEOTIDE SEQUENCE</scope>
    <source>
        <strain evidence="7">CCAP 1951/1</strain>
    </source>
</reference>
<feature type="compositionally biased region" description="Basic and acidic residues" evidence="5">
    <location>
        <begin position="51"/>
        <end position="61"/>
    </location>
</feature>
<name>A0A7S1LXM3_NEODS</name>
<evidence type="ECO:0000256" key="1">
    <source>
        <dbReference type="ARBA" id="ARBA00022723"/>
    </source>
</evidence>
<feature type="zinc finger region" description="C3H1-type" evidence="4">
    <location>
        <begin position="152"/>
        <end position="180"/>
    </location>
</feature>
<feature type="domain" description="C3H1-type" evidence="6">
    <location>
        <begin position="62"/>
        <end position="90"/>
    </location>
</feature>
<dbReference type="GO" id="GO:0008270">
    <property type="term" value="F:zinc ion binding"/>
    <property type="evidence" value="ECO:0007669"/>
    <property type="project" value="UniProtKB-KW"/>
</dbReference>
<feature type="domain" description="C3H1-type" evidence="6">
    <location>
        <begin position="152"/>
        <end position="180"/>
    </location>
</feature>
<organism evidence="7">
    <name type="scientific">Neobodo designis</name>
    <name type="common">Flagellated protozoan</name>
    <name type="synonym">Bodo designis</name>
    <dbReference type="NCBI Taxonomy" id="312471"/>
    <lineage>
        <taxon>Eukaryota</taxon>
        <taxon>Discoba</taxon>
        <taxon>Euglenozoa</taxon>
        <taxon>Kinetoplastea</taxon>
        <taxon>Metakinetoplastina</taxon>
        <taxon>Neobodonida</taxon>
        <taxon>Neobodo</taxon>
    </lineage>
</organism>
<sequence length="351" mass="37401">MPQESDAAKPRWRGRRAIIHLLSRAEPNIVLAVARRAITHRPNNATSARRNRTDPSDDDRVAPPLYVCGDYAQTGVCPRGRGCPDVHADLTQAQRLHPHHRRPAYHGLPPHMPPRLPASLGMLPVAPANETTSSLRVAAADCLVTRALEVGRYPLSVCAHFVRKGVCDYGAQCQFVHPVVDPESIAAAPAQPTDGPAGDARSDAAECGSQRVPPFPVFCADVGDAAAARTPASPRSCDGDARLVEFGPAAPAAARQASRPTPARASGTIHTAATGGRRRPLPLGATRGHDQADPAAMLIGDVNTRLPDSHNHNPSRRVHAAHTPSAQHLQPAENYLPCSNRELSLSTCRLL</sequence>
<feature type="compositionally biased region" description="Low complexity" evidence="5">
    <location>
        <begin position="250"/>
        <end position="265"/>
    </location>
</feature>
<dbReference type="PROSITE" id="PS50103">
    <property type="entry name" value="ZF_C3H1"/>
    <property type="match status" value="2"/>
</dbReference>
<dbReference type="SUPFAM" id="SSF90229">
    <property type="entry name" value="CCCH zinc finger"/>
    <property type="match status" value="2"/>
</dbReference>
<protein>
    <recommendedName>
        <fullName evidence="6">C3H1-type domain-containing protein</fullName>
    </recommendedName>
</protein>
<proteinExistence type="predicted"/>
<keyword evidence="2 4" id="KW-0863">Zinc-finger</keyword>
<keyword evidence="1 4" id="KW-0479">Metal-binding</keyword>
<evidence type="ECO:0000256" key="3">
    <source>
        <dbReference type="ARBA" id="ARBA00022833"/>
    </source>
</evidence>
<feature type="zinc finger region" description="C3H1-type" evidence="4">
    <location>
        <begin position="62"/>
        <end position="90"/>
    </location>
</feature>
<evidence type="ECO:0000259" key="6">
    <source>
        <dbReference type="PROSITE" id="PS50103"/>
    </source>
</evidence>
<keyword evidence="3 4" id="KW-0862">Zinc</keyword>
<dbReference type="InterPro" id="IPR000571">
    <property type="entry name" value="Znf_CCCH"/>
</dbReference>
<gene>
    <name evidence="7" type="ORF">NDES1114_LOCUS14701</name>
</gene>
<feature type="region of interest" description="Disordered" evidence="5">
    <location>
        <begin position="186"/>
        <end position="207"/>
    </location>
</feature>
<accession>A0A7S1LXM3</accession>
<dbReference type="AlphaFoldDB" id="A0A7S1LXM3"/>
<evidence type="ECO:0000256" key="4">
    <source>
        <dbReference type="PROSITE-ProRule" id="PRU00723"/>
    </source>
</evidence>
<dbReference type="Pfam" id="PF00642">
    <property type="entry name" value="zf-CCCH"/>
    <property type="match status" value="1"/>
</dbReference>
<evidence type="ECO:0000256" key="5">
    <source>
        <dbReference type="SAM" id="MobiDB-lite"/>
    </source>
</evidence>
<feature type="region of interest" description="Disordered" evidence="5">
    <location>
        <begin position="250"/>
        <end position="290"/>
    </location>
</feature>
<dbReference type="SMART" id="SM00356">
    <property type="entry name" value="ZnF_C3H1"/>
    <property type="match status" value="2"/>
</dbReference>
<evidence type="ECO:0000256" key="2">
    <source>
        <dbReference type="ARBA" id="ARBA00022771"/>
    </source>
</evidence>
<dbReference type="PANTHER" id="PTHR37562">
    <property type="entry name" value="C3H1-TYPE DOMAIN-CONTAINING PROTEIN-RELATED"/>
    <property type="match status" value="1"/>
</dbReference>
<dbReference type="InterPro" id="IPR036855">
    <property type="entry name" value="Znf_CCCH_sf"/>
</dbReference>
<dbReference type="PANTHER" id="PTHR37562:SF5">
    <property type="entry name" value="C3H1-TYPE DOMAIN-CONTAINING PROTEIN"/>
    <property type="match status" value="1"/>
</dbReference>